<evidence type="ECO:0000256" key="1">
    <source>
        <dbReference type="ARBA" id="ARBA00004418"/>
    </source>
</evidence>
<evidence type="ECO:0000256" key="2">
    <source>
        <dbReference type="ARBA" id="ARBA00010742"/>
    </source>
</evidence>
<feature type="domain" description="SsuA/THI5-like" evidence="5">
    <location>
        <begin position="147"/>
        <end position="274"/>
    </location>
</feature>
<comment type="caution">
    <text evidence="6">The sequence shown here is derived from an EMBL/GenBank/DDBJ whole genome shotgun (WGS) entry which is preliminary data.</text>
</comment>
<gene>
    <name evidence="6" type="ORF">I7412_31750</name>
</gene>
<dbReference type="PROSITE" id="PS51257">
    <property type="entry name" value="PROKAR_LIPOPROTEIN"/>
    <property type="match status" value="1"/>
</dbReference>
<dbReference type="Pfam" id="PF09084">
    <property type="entry name" value="NMT1"/>
    <property type="match status" value="1"/>
</dbReference>
<comment type="similarity">
    <text evidence="2">Belongs to the bacterial solute-binding protein SsuA/TauA family.</text>
</comment>
<organism evidence="6 7">
    <name type="scientific">Frankia nepalensis</name>
    <dbReference type="NCBI Taxonomy" id="1836974"/>
    <lineage>
        <taxon>Bacteria</taxon>
        <taxon>Bacillati</taxon>
        <taxon>Actinomycetota</taxon>
        <taxon>Actinomycetes</taxon>
        <taxon>Frankiales</taxon>
        <taxon>Frankiaceae</taxon>
        <taxon>Frankia</taxon>
    </lineage>
</organism>
<dbReference type="Proteomes" id="UP000604475">
    <property type="component" value="Unassembled WGS sequence"/>
</dbReference>
<proteinExistence type="inferred from homology"/>
<dbReference type="EMBL" id="JAEACQ010000280">
    <property type="protein sequence ID" value="MBL7631654.1"/>
    <property type="molecule type" value="Genomic_DNA"/>
</dbReference>
<dbReference type="SUPFAM" id="SSF53850">
    <property type="entry name" value="Periplasmic binding protein-like II"/>
    <property type="match status" value="1"/>
</dbReference>
<keyword evidence="7" id="KW-1185">Reference proteome</keyword>
<comment type="subcellular location">
    <subcellularLocation>
        <location evidence="1">Periplasm</location>
    </subcellularLocation>
</comment>
<dbReference type="PANTHER" id="PTHR30024">
    <property type="entry name" value="ALIPHATIC SULFONATES-BINDING PROTEIN-RELATED"/>
    <property type="match status" value="1"/>
</dbReference>
<evidence type="ECO:0000259" key="5">
    <source>
        <dbReference type="Pfam" id="PF09084"/>
    </source>
</evidence>
<dbReference type="GO" id="GO:0042597">
    <property type="term" value="C:periplasmic space"/>
    <property type="evidence" value="ECO:0007669"/>
    <property type="project" value="UniProtKB-SubCell"/>
</dbReference>
<evidence type="ECO:0000313" key="7">
    <source>
        <dbReference type="Proteomes" id="UP000604475"/>
    </source>
</evidence>
<accession>A0A937RMS3</accession>
<evidence type="ECO:0000256" key="4">
    <source>
        <dbReference type="SAM" id="SignalP"/>
    </source>
</evidence>
<name>A0A937RMS3_9ACTN</name>
<protein>
    <submittedName>
        <fullName evidence="6">ABC transporter substrate-binding protein</fullName>
    </submittedName>
</protein>
<dbReference type="PANTHER" id="PTHR30024:SF47">
    <property type="entry name" value="TAURINE-BINDING PERIPLASMIC PROTEIN"/>
    <property type="match status" value="1"/>
</dbReference>
<sequence>MSRRPWRPRVGAAVAALVVVALGACSSSSPDEPSGPDLTTVRVGIGPFLDNQTLPLAQQLGFATEQGIKFEFKTLPSNDAIYQAVQTGQLDVGAGTIRGLVPLAQTAPTLRNYIIRDQFLGFFLVGRTEDDPPVYADLVDQGRAPEEAKTTVLRSWVGKTFNIVGSQNFAPIAAGLQAAGIDPESVKINNFADDAKAAAAFQSGEGDFYTGSLPIQSALLLDHPDDYVNVGGYEVLGPAGLAYDTWTTSQGWLDENPELALKVLAVVLKTSRYIDDNLDSAAPKLTDLVNTASAGSLPVDQVKLLATEFTDFLTPEDLTSKVFAPASPYYWQNEVKLDIEQSSPAPPADYDPAEVANAEEWFQKLRANSALMSWVNGPLN</sequence>
<feature type="signal peptide" evidence="4">
    <location>
        <begin position="1"/>
        <end position="23"/>
    </location>
</feature>
<dbReference type="Gene3D" id="3.40.190.10">
    <property type="entry name" value="Periplasmic binding protein-like II"/>
    <property type="match status" value="2"/>
</dbReference>
<keyword evidence="3 4" id="KW-0732">Signal</keyword>
<evidence type="ECO:0000313" key="6">
    <source>
        <dbReference type="EMBL" id="MBL7631654.1"/>
    </source>
</evidence>
<feature type="chain" id="PRO_5038766287" evidence="4">
    <location>
        <begin position="24"/>
        <end position="380"/>
    </location>
</feature>
<dbReference type="RefSeq" id="WP_203005416.1">
    <property type="nucleotide sequence ID" value="NZ_JADWYU010000213.1"/>
</dbReference>
<dbReference type="AlphaFoldDB" id="A0A937RMS3"/>
<evidence type="ECO:0000256" key="3">
    <source>
        <dbReference type="ARBA" id="ARBA00022729"/>
    </source>
</evidence>
<dbReference type="InterPro" id="IPR015168">
    <property type="entry name" value="SsuA/THI5"/>
</dbReference>
<reference evidence="6" key="1">
    <citation type="submission" date="2020-12" db="EMBL/GenBank/DDBJ databases">
        <title>Genomic characterization of non-nitrogen-fixing Frankia strains.</title>
        <authorList>
            <person name="Carlos-Shanley C."/>
            <person name="Guerra T."/>
            <person name="Hahn D."/>
        </authorList>
    </citation>
    <scope>NUCLEOTIDE SEQUENCE</scope>
    <source>
        <strain evidence="6">CN6</strain>
    </source>
</reference>